<name>A0A5H5B9A4_SALET</name>
<gene>
    <name evidence="1" type="ORF">FPD99_23375</name>
</gene>
<reference evidence="1" key="1">
    <citation type="submission" date="2019-07" db="EMBL/GenBank/DDBJ databases">
        <authorList>
            <person name="Ashton P.M."/>
            <person name="Dallman T."/>
            <person name="Nair S."/>
            <person name="De Pinna E."/>
            <person name="Peters T."/>
            <person name="Grant K."/>
        </authorList>
    </citation>
    <scope>NUCLEOTIDE SEQUENCE</scope>
    <source>
        <strain evidence="1">773673</strain>
    </source>
</reference>
<organism evidence="1">
    <name type="scientific">Salmonella enterica subsp. enterica serovar Glostrup</name>
    <dbReference type="NCBI Taxonomy" id="1151180"/>
    <lineage>
        <taxon>Bacteria</taxon>
        <taxon>Pseudomonadati</taxon>
        <taxon>Pseudomonadota</taxon>
        <taxon>Gammaproteobacteria</taxon>
        <taxon>Enterobacterales</taxon>
        <taxon>Enterobacteriaceae</taxon>
        <taxon>Salmonella</taxon>
    </lineage>
</organism>
<evidence type="ECO:0000313" key="1">
    <source>
        <dbReference type="EMBL" id="ECH0896897.1"/>
    </source>
</evidence>
<sequence>MEQLAVRNEIKALRNIGCNGCVYFDGSRSEISPFIDCRVPGQLCIDLYSREREITGMGNTSDDWDVNECDARLLIIPFEQNQQGFRRAYRLARMCARTPQVKTGLALALR</sequence>
<dbReference type="EMBL" id="AAIQMM010000033">
    <property type="protein sequence ID" value="ECH0896897.1"/>
    <property type="molecule type" value="Genomic_DNA"/>
</dbReference>
<proteinExistence type="predicted"/>
<protein>
    <submittedName>
        <fullName evidence="1">Uncharacterized protein</fullName>
    </submittedName>
</protein>
<dbReference type="AlphaFoldDB" id="A0A5H5B9A4"/>
<accession>A0A5H5B9A4</accession>
<comment type="caution">
    <text evidence="1">The sequence shown here is derived from an EMBL/GenBank/DDBJ whole genome shotgun (WGS) entry which is preliminary data.</text>
</comment>